<comment type="subcellular location">
    <subcellularLocation>
        <location evidence="2">Cytoplasm</location>
    </subcellularLocation>
</comment>
<dbReference type="InterPro" id="IPR002008">
    <property type="entry name" value="DNA_pol_X_beta-like"/>
</dbReference>
<keyword evidence="7" id="KW-0237">DNA synthesis</keyword>
<reference evidence="26" key="1">
    <citation type="submission" date="2017-09" db="EMBL/GenBank/DDBJ databases">
        <title>Metaegenomics of thermophilic ammonia-oxidizing enrichment culture.</title>
        <authorList>
            <person name="Kato S."/>
            <person name="Suzuki K."/>
        </authorList>
    </citation>
    <scope>NUCLEOTIDE SEQUENCE [LARGE SCALE GENOMIC DNA]</scope>
</reference>
<comment type="function">
    <text evidence="20">Repair polymerase that plays a key role in base-excision repair. During this process, the damaged base is excised by specific DNA glycosylases, the DNA backbone is nicked at the abasic site by an apurinic/apyrimidic (AP) endonuclease, and POLB removes 5'-deoxyribose-phosphate from the preincised AP site acting as a 5'-deoxyribose-phosphate lyase (5'-dRP lyase); through its DNA polymerase activity, it adds one nucleotide to the 3' end of the arising single-nucleotide gap. Conducts 'gap-filling' DNA synthesis in a stepwise distributive fashion rather than in a processive fashion as for other DNA polymerases. It is also able to cleave sugar-phosphate bonds 3' to an intact AP site, acting as an AP lyase.</text>
</comment>
<dbReference type="InterPro" id="IPR050243">
    <property type="entry name" value="PHP_phosphatase"/>
</dbReference>
<sequence>MRNAEVVAMLEETADLIEIAGENPFKARAYRRAAEAIAALQEPIEELVRTKRLHTVEGIGESIARDITEFLQRGTTTRLEQLRAKYPPQLRTLLEIQGVGPRTVAMLYDRLKITTVDELEAAAKAGKLAKLPGMGEQKIRNILESIQVWRRQQERVPIHIALSLAERIVAALQELPEVIAILPAGSLRRWKETVGDLDILVAARNTQPVMDKFTKLPEVQKVLAHGTTKSSVLMANNLQVDLRAVEPESFGAAAQYFTGSKAHNIALRNLALKHGLTVNEYGVFREATGEKVAGETEEGVYEALGLVWIPPELREDRGELEAALKGALPRLVTLDDIRGETHSHTRWSDGAATVEEMARAAMERGYEYIAITDHSPPMGWGVKPDDFRKLIREIRQVSDRLGFPVLAGIEVDIASDGSLHMDEDILRQLDLVIASVHSAMKMDMDAMTRRILKAMENPLVHIIGHPTGRLINQRPPYEVRVDALIEKARETGVALEINGSPERLDLNDEHARIARDAGVLLSIGTDAHRTEHLAFMRFGVAVARRAWCEPKDIVNTRPYTELREWLSARRR</sequence>
<dbReference type="Pfam" id="PF02811">
    <property type="entry name" value="PHP"/>
    <property type="match status" value="1"/>
</dbReference>
<organism evidence="25 26">
    <name type="scientific">Candidatus Fervidibacter japonicus</name>
    <dbReference type="NCBI Taxonomy" id="2035412"/>
    <lineage>
        <taxon>Bacteria</taxon>
        <taxon>Candidatus Fervidibacterota</taxon>
        <taxon>Candidatus Fervidibacter</taxon>
    </lineage>
</organism>
<keyword evidence="9" id="KW-0548">Nucleotidyltransferase</keyword>
<dbReference type="EC" id="4.2.99.18" evidence="4"/>
<evidence type="ECO:0000256" key="17">
    <source>
        <dbReference type="ARBA" id="ARBA00035726"/>
    </source>
</evidence>
<dbReference type="GO" id="GO:0003887">
    <property type="term" value="F:DNA-directed DNA polymerase activity"/>
    <property type="evidence" value="ECO:0007669"/>
    <property type="project" value="UniProtKB-KW"/>
</dbReference>
<dbReference type="GO" id="GO:0005829">
    <property type="term" value="C:cytosol"/>
    <property type="evidence" value="ECO:0007669"/>
    <property type="project" value="TreeGrafter"/>
</dbReference>
<dbReference type="Pfam" id="PF14791">
    <property type="entry name" value="DNA_pol_B_thumb"/>
    <property type="match status" value="1"/>
</dbReference>
<dbReference type="InterPro" id="IPR003141">
    <property type="entry name" value="Pol/His_phosphatase_N"/>
</dbReference>
<dbReference type="PANTHER" id="PTHR36928:SF1">
    <property type="entry name" value="PHOSPHATASE YCDX-RELATED"/>
    <property type="match status" value="1"/>
</dbReference>
<dbReference type="Pfam" id="PF14520">
    <property type="entry name" value="HHH_5"/>
    <property type="match status" value="1"/>
</dbReference>
<dbReference type="InterPro" id="IPR027421">
    <property type="entry name" value="DNA_pol_lamdba_lyase_dom_sf"/>
</dbReference>
<dbReference type="SMART" id="SM00481">
    <property type="entry name" value="POLIIIAc"/>
    <property type="match status" value="1"/>
</dbReference>
<evidence type="ECO:0000256" key="1">
    <source>
        <dbReference type="ARBA" id="ARBA00001946"/>
    </source>
</evidence>
<keyword evidence="13" id="KW-0239">DNA-directed DNA polymerase</keyword>
<dbReference type="InterPro" id="IPR022311">
    <property type="entry name" value="PolX-like"/>
</dbReference>
<dbReference type="InterPro" id="IPR002054">
    <property type="entry name" value="DNA-dir_DNA_pol_X"/>
</dbReference>
<dbReference type="Pfam" id="PF14792">
    <property type="entry name" value="DNA_pol_B_palm"/>
    <property type="match status" value="1"/>
</dbReference>
<dbReference type="NCBIfam" id="NF006375">
    <property type="entry name" value="PRK08609.1"/>
    <property type="match status" value="1"/>
</dbReference>
<dbReference type="SUPFAM" id="SSF89550">
    <property type="entry name" value="PHP domain-like"/>
    <property type="match status" value="1"/>
</dbReference>
<keyword evidence="25" id="KW-0378">Hydrolase</keyword>
<evidence type="ECO:0000256" key="3">
    <source>
        <dbReference type="ARBA" id="ARBA00012417"/>
    </source>
</evidence>
<comment type="catalytic activity">
    <reaction evidence="18">
        <text>2'-deoxyribonucleotide-(2'-deoxyribose 5'-phosphate)-2'-deoxyribonucleotide-DNA = a 3'-end 2'-deoxyribonucleotide-(2,3-dehydro-2,3-deoxyribose 5'-phosphate)-DNA + a 5'-end 5'-phospho-2'-deoxyribonucleoside-DNA + H(+)</text>
        <dbReference type="Rhea" id="RHEA:66592"/>
        <dbReference type="Rhea" id="RHEA-COMP:13180"/>
        <dbReference type="Rhea" id="RHEA-COMP:16897"/>
        <dbReference type="Rhea" id="RHEA-COMP:17067"/>
        <dbReference type="ChEBI" id="CHEBI:15378"/>
        <dbReference type="ChEBI" id="CHEBI:136412"/>
        <dbReference type="ChEBI" id="CHEBI:157695"/>
        <dbReference type="ChEBI" id="CHEBI:167181"/>
        <dbReference type="EC" id="4.2.99.18"/>
    </reaction>
</comment>
<evidence type="ECO:0000259" key="24">
    <source>
        <dbReference type="SMART" id="SM00483"/>
    </source>
</evidence>
<proteinExistence type="predicted"/>
<feature type="domain" description="DNA-directed DNA polymerase X" evidence="24">
    <location>
        <begin position="1"/>
        <end position="315"/>
    </location>
</feature>
<dbReference type="InterPro" id="IPR037160">
    <property type="entry name" value="DNA_Pol_thumb_sf"/>
</dbReference>
<dbReference type="GO" id="GO:0003677">
    <property type="term" value="F:DNA binding"/>
    <property type="evidence" value="ECO:0007669"/>
    <property type="project" value="InterPro"/>
</dbReference>
<dbReference type="AlphaFoldDB" id="A0A2H5XA50"/>
<feature type="domain" description="Helix-hairpin-helix DNA-binding motif class 1" evidence="22">
    <location>
        <begin position="126"/>
        <end position="145"/>
    </location>
</feature>
<dbReference type="Gene3D" id="1.10.150.20">
    <property type="entry name" value="5' to 3' exonuclease, C-terminal subdomain"/>
    <property type="match status" value="1"/>
</dbReference>
<dbReference type="InterPro" id="IPR028207">
    <property type="entry name" value="DNA_pol_B_palm_palm"/>
</dbReference>
<dbReference type="InterPro" id="IPR010996">
    <property type="entry name" value="HHH_MUS81"/>
</dbReference>
<keyword evidence="12" id="KW-0832">Ubl conjugation</keyword>
<accession>A0A2H5XA50</accession>
<dbReference type="InterPro" id="IPR004013">
    <property type="entry name" value="PHP_dom"/>
</dbReference>
<evidence type="ECO:0000256" key="9">
    <source>
        <dbReference type="ARBA" id="ARBA00022695"/>
    </source>
</evidence>
<comment type="catalytic activity">
    <reaction evidence="21">
        <text>DNA(n) + a 2'-deoxyribonucleoside 5'-triphosphate = DNA(n+1) + diphosphate</text>
        <dbReference type="Rhea" id="RHEA:22508"/>
        <dbReference type="Rhea" id="RHEA-COMP:17339"/>
        <dbReference type="Rhea" id="RHEA-COMP:17340"/>
        <dbReference type="ChEBI" id="CHEBI:33019"/>
        <dbReference type="ChEBI" id="CHEBI:61560"/>
        <dbReference type="ChEBI" id="CHEBI:173112"/>
        <dbReference type="EC" id="2.7.7.7"/>
    </reaction>
</comment>
<dbReference type="GO" id="GO:0008270">
    <property type="term" value="F:zinc ion binding"/>
    <property type="evidence" value="ECO:0007669"/>
    <property type="project" value="TreeGrafter"/>
</dbReference>
<dbReference type="Gene3D" id="3.30.210.10">
    <property type="entry name" value="DNA polymerase, thumb domain"/>
    <property type="match status" value="1"/>
</dbReference>
<name>A0A2H5XA50_9BACT</name>
<comment type="cofactor">
    <cofactor evidence="1">
        <name>Mg(2+)</name>
        <dbReference type="ChEBI" id="CHEBI:18420"/>
    </cofactor>
</comment>
<protein>
    <recommendedName>
        <fullName evidence="5">DNA polymerase beta</fullName>
        <ecNumber evidence="3">2.7.7.7</ecNumber>
        <ecNumber evidence="4">4.2.99.18</ecNumber>
    </recommendedName>
    <alternativeName>
        <fullName evidence="16">5'-deoxyribose-phosphate lyase</fullName>
    </alternativeName>
    <alternativeName>
        <fullName evidence="17">AP lyase</fullName>
    </alternativeName>
</protein>
<dbReference type="InterPro" id="IPR047967">
    <property type="entry name" value="PolX_PHP"/>
</dbReference>
<dbReference type="InterPro" id="IPR016195">
    <property type="entry name" value="Pol/histidinol_Pase-like"/>
</dbReference>
<dbReference type="GO" id="GO:0006281">
    <property type="term" value="P:DNA repair"/>
    <property type="evidence" value="ECO:0007669"/>
    <property type="project" value="UniProtKB-KW"/>
</dbReference>
<evidence type="ECO:0000256" key="8">
    <source>
        <dbReference type="ARBA" id="ARBA00022679"/>
    </source>
</evidence>
<dbReference type="Gene3D" id="3.30.460.10">
    <property type="entry name" value="Beta Polymerase, domain 2"/>
    <property type="match status" value="1"/>
</dbReference>
<dbReference type="SMART" id="SM00278">
    <property type="entry name" value="HhH1"/>
    <property type="match status" value="3"/>
</dbReference>
<dbReference type="CDD" id="cd00141">
    <property type="entry name" value="NT_POLXc"/>
    <property type="match status" value="1"/>
</dbReference>
<dbReference type="PANTHER" id="PTHR36928">
    <property type="entry name" value="PHOSPHATASE YCDX-RELATED"/>
    <property type="match status" value="1"/>
</dbReference>
<evidence type="ECO:0000256" key="14">
    <source>
        <dbReference type="ARBA" id="ARBA00023053"/>
    </source>
</evidence>
<comment type="caution">
    <text evidence="25">The sequence shown here is derived from an EMBL/GenBank/DDBJ whole genome shotgun (WGS) entry which is preliminary data.</text>
</comment>
<dbReference type="Gene3D" id="1.10.150.110">
    <property type="entry name" value="DNA polymerase beta, N-terminal domain-like"/>
    <property type="match status" value="1"/>
</dbReference>
<dbReference type="PIRSF" id="PIRSF005047">
    <property type="entry name" value="UCP005047_YshC"/>
    <property type="match status" value="1"/>
</dbReference>
<feature type="domain" description="Helix-hairpin-helix DNA-binding motif class 1" evidence="22">
    <location>
        <begin position="91"/>
        <end position="110"/>
    </location>
</feature>
<keyword evidence="15" id="KW-0234">DNA repair</keyword>
<dbReference type="InterPro" id="IPR003583">
    <property type="entry name" value="Hlx-hairpin-Hlx_DNA-bd_motif"/>
</dbReference>
<evidence type="ECO:0000256" key="4">
    <source>
        <dbReference type="ARBA" id="ARBA00012720"/>
    </source>
</evidence>
<evidence type="ECO:0000256" key="21">
    <source>
        <dbReference type="ARBA" id="ARBA00049244"/>
    </source>
</evidence>
<evidence type="ECO:0000256" key="2">
    <source>
        <dbReference type="ARBA" id="ARBA00004496"/>
    </source>
</evidence>
<evidence type="ECO:0000256" key="10">
    <source>
        <dbReference type="ARBA" id="ARBA00022705"/>
    </source>
</evidence>
<dbReference type="SUPFAM" id="SSF81301">
    <property type="entry name" value="Nucleotidyltransferase"/>
    <property type="match status" value="1"/>
</dbReference>
<dbReference type="Pfam" id="PF14716">
    <property type="entry name" value="HHH_8"/>
    <property type="match status" value="1"/>
</dbReference>
<evidence type="ECO:0000259" key="22">
    <source>
        <dbReference type="SMART" id="SM00278"/>
    </source>
</evidence>
<evidence type="ECO:0000256" key="6">
    <source>
        <dbReference type="ARBA" id="ARBA00022481"/>
    </source>
</evidence>
<evidence type="ECO:0000259" key="23">
    <source>
        <dbReference type="SMART" id="SM00481"/>
    </source>
</evidence>
<dbReference type="InterPro" id="IPR010994">
    <property type="entry name" value="RuvA_2-like"/>
</dbReference>
<keyword evidence="10" id="KW-0235">DNA replication</keyword>
<dbReference type="GO" id="GO:0140078">
    <property type="term" value="F:class I DNA-(apurinic or apyrimidinic site) endonuclease activity"/>
    <property type="evidence" value="ECO:0007669"/>
    <property type="project" value="UniProtKB-EC"/>
</dbReference>
<evidence type="ECO:0000256" key="7">
    <source>
        <dbReference type="ARBA" id="ARBA00022634"/>
    </source>
</evidence>
<dbReference type="InterPro" id="IPR043519">
    <property type="entry name" value="NT_sf"/>
</dbReference>
<keyword evidence="11" id="KW-0227">DNA damage</keyword>
<evidence type="ECO:0000313" key="25">
    <source>
        <dbReference type="EMBL" id="GBC98071.1"/>
    </source>
</evidence>
<evidence type="ECO:0000256" key="15">
    <source>
        <dbReference type="ARBA" id="ARBA00023204"/>
    </source>
</evidence>
<evidence type="ECO:0000256" key="20">
    <source>
        <dbReference type="ARBA" id="ARBA00045548"/>
    </source>
</evidence>
<evidence type="ECO:0000256" key="5">
    <source>
        <dbReference type="ARBA" id="ARBA00020020"/>
    </source>
</evidence>
<dbReference type="EC" id="2.7.7.7" evidence="3"/>
<evidence type="ECO:0000256" key="18">
    <source>
        <dbReference type="ARBA" id="ARBA00044632"/>
    </source>
</evidence>
<evidence type="ECO:0000256" key="12">
    <source>
        <dbReference type="ARBA" id="ARBA00022843"/>
    </source>
</evidence>
<dbReference type="SMART" id="SM00483">
    <property type="entry name" value="POLXc"/>
    <property type="match status" value="1"/>
</dbReference>
<evidence type="ECO:0000256" key="13">
    <source>
        <dbReference type="ARBA" id="ARBA00022932"/>
    </source>
</evidence>
<keyword evidence="6" id="KW-0488">Methylation</keyword>
<keyword evidence="25" id="KW-0269">Exonuclease</keyword>
<keyword evidence="25" id="KW-0540">Nuclease</keyword>
<evidence type="ECO:0000256" key="16">
    <source>
        <dbReference type="ARBA" id="ARBA00035717"/>
    </source>
</evidence>
<dbReference type="Proteomes" id="UP000236173">
    <property type="component" value="Unassembled WGS sequence"/>
</dbReference>
<dbReference type="InterPro" id="IPR029398">
    <property type="entry name" value="PolB_thumb"/>
</dbReference>
<dbReference type="SUPFAM" id="SSF47781">
    <property type="entry name" value="RuvA domain 2-like"/>
    <property type="match status" value="1"/>
</dbReference>
<evidence type="ECO:0000256" key="19">
    <source>
        <dbReference type="ARBA" id="ARBA00044678"/>
    </source>
</evidence>
<dbReference type="Gene3D" id="3.20.20.140">
    <property type="entry name" value="Metal-dependent hydrolases"/>
    <property type="match status" value="1"/>
</dbReference>
<dbReference type="PRINTS" id="PR00870">
    <property type="entry name" value="DNAPOLXBETA"/>
</dbReference>
<evidence type="ECO:0000313" key="26">
    <source>
        <dbReference type="Proteomes" id="UP000236173"/>
    </source>
</evidence>
<keyword evidence="8" id="KW-0808">Transferase</keyword>
<dbReference type="CDD" id="cd07436">
    <property type="entry name" value="PHP_PolX"/>
    <property type="match status" value="1"/>
</dbReference>
<feature type="domain" description="Helix-hairpin-helix DNA-binding motif class 1" evidence="22">
    <location>
        <begin position="51"/>
        <end position="70"/>
    </location>
</feature>
<gene>
    <name evidence="25" type="primary">polX_2</name>
    <name evidence="25" type="ORF">HRbin17_00566</name>
</gene>
<dbReference type="SUPFAM" id="SSF47802">
    <property type="entry name" value="DNA polymerase beta, N-terminal domain-like"/>
    <property type="match status" value="1"/>
</dbReference>
<keyword evidence="14" id="KW-0915">Sodium</keyword>
<evidence type="ECO:0000256" key="11">
    <source>
        <dbReference type="ARBA" id="ARBA00022763"/>
    </source>
</evidence>
<dbReference type="FunFam" id="3.20.20.140:FF:000047">
    <property type="entry name" value="PHP domain-containing protein"/>
    <property type="match status" value="1"/>
</dbReference>
<feature type="domain" description="Polymerase/histidinol phosphatase N-terminal" evidence="23">
    <location>
        <begin position="339"/>
        <end position="415"/>
    </location>
</feature>
<dbReference type="GO" id="GO:0004527">
    <property type="term" value="F:exonuclease activity"/>
    <property type="evidence" value="ECO:0007669"/>
    <property type="project" value="UniProtKB-KW"/>
</dbReference>
<dbReference type="EMBL" id="BEHT01000005">
    <property type="protein sequence ID" value="GBC98071.1"/>
    <property type="molecule type" value="Genomic_DNA"/>
</dbReference>
<dbReference type="GO" id="GO:0042578">
    <property type="term" value="F:phosphoric ester hydrolase activity"/>
    <property type="evidence" value="ECO:0007669"/>
    <property type="project" value="TreeGrafter"/>
</dbReference>
<comment type="catalytic activity">
    <reaction evidence="19">
        <text>a 5'-end 2'-deoxyribose-2'-deoxyribonucleotide-DNA = (2E,4S)-4-hydroxypenten-2-al-5-phosphate + a 5'-end 5'-phospho-2'-deoxyribonucleoside-DNA + H(+)</text>
        <dbReference type="Rhea" id="RHEA:76255"/>
        <dbReference type="Rhea" id="RHEA-COMP:13180"/>
        <dbReference type="Rhea" id="RHEA-COMP:18657"/>
        <dbReference type="ChEBI" id="CHEBI:15378"/>
        <dbReference type="ChEBI" id="CHEBI:136412"/>
        <dbReference type="ChEBI" id="CHEBI:195194"/>
        <dbReference type="ChEBI" id="CHEBI:195195"/>
    </reaction>
</comment>